<feature type="domain" description="O-antigen ligase-related" evidence="7">
    <location>
        <begin position="190"/>
        <end position="328"/>
    </location>
</feature>
<dbReference type="InterPro" id="IPR007016">
    <property type="entry name" value="O-antigen_ligase-rel_domated"/>
</dbReference>
<keyword evidence="9" id="KW-1185">Reference proteome</keyword>
<proteinExistence type="predicted"/>
<feature type="transmembrane region" description="Helical" evidence="6">
    <location>
        <begin position="102"/>
        <end position="122"/>
    </location>
</feature>
<dbReference type="GO" id="GO:0016020">
    <property type="term" value="C:membrane"/>
    <property type="evidence" value="ECO:0007669"/>
    <property type="project" value="UniProtKB-SubCell"/>
</dbReference>
<keyword evidence="4 6" id="KW-0472">Membrane</keyword>
<feature type="transmembrane region" description="Helical" evidence="6">
    <location>
        <begin position="313"/>
        <end position="334"/>
    </location>
</feature>
<feature type="transmembrane region" description="Helical" evidence="6">
    <location>
        <begin position="77"/>
        <end position="95"/>
    </location>
</feature>
<dbReference type="EMBL" id="BMNA01000001">
    <property type="protein sequence ID" value="GGL87379.1"/>
    <property type="molecule type" value="Genomic_DNA"/>
</dbReference>
<dbReference type="Pfam" id="PF04932">
    <property type="entry name" value="Wzy_C"/>
    <property type="match status" value="1"/>
</dbReference>
<dbReference type="AlphaFoldDB" id="A0A917SMP5"/>
<feature type="transmembrane region" description="Helical" evidence="6">
    <location>
        <begin position="24"/>
        <end position="44"/>
    </location>
</feature>
<accession>A0A917SMP5</accession>
<feature type="transmembrane region" description="Helical" evidence="6">
    <location>
        <begin position="363"/>
        <end position="381"/>
    </location>
</feature>
<evidence type="ECO:0000256" key="5">
    <source>
        <dbReference type="SAM" id="MobiDB-lite"/>
    </source>
</evidence>
<comment type="caution">
    <text evidence="8">The sequence shown here is derived from an EMBL/GenBank/DDBJ whole genome shotgun (WGS) entry which is preliminary data.</text>
</comment>
<feature type="transmembrane region" description="Helical" evidence="6">
    <location>
        <begin position="228"/>
        <end position="247"/>
    </location>
</feature>
<gene>
    <name evidence="8" type="ORF">GCM10011594_03690</name>
</gene>
<comment type="subcellular location">
    <subcellularLocation>
        <location evidence="1">Membrane</location>
        <topology evidence="1">Multi-pass membrane protein</topology>
    </subcellularLocation>
</comment>
<evidence type="ECO:0000256" key="2">
    <source>
        <dbReference type="ARBA" id="ARBA00022692"/>
    </source>
</evidence>
<reference evidence="8" key="1">
    <citation type="journal article" date="2014" name="Int. J. Syst. Evol. Microbiol.">
        <title>Complete genome sequence of Corynebacterium casei LMG S-19264T (=DSM 44701T), isolated from a smear-ripened cheese.</title>
        <authorList>
            <consortium name="US DOE Joint Genome Institute (JGI-PGF)"/>
            <person name="Walter F."/>
            <person name="Albersmeier A."/>
            <person name="Kalinowski J."/>
            <person name="Ruckert C."/>
        </authorList>
    </citation>
    <scope>NUCLEOTIDE SEQUENCE</scope>
    <source>
        <strain evidence="8">CGMCC 4.7308</strain>
    </source>
</reference>
<dbReference type="Proteomes" id="UP000655208">
    <property type="component" value="Unassembled WGS sequence"/>
</dbReference>
<evidence type="ECO:0000256" key="6">
    <source>
        <dbReference type="SAM" id="Phobius"/>
    </source>
</evidence>
<feature type="transmembrane region" description="Helical" evidence="6">
    <location>
        <begin position="51"/>
        <end position="71"/>
    </location>
</feature>
<feature type="region of interest" description="Disordered" evidence="5">
    <location>
        <begin position="385"/>
        <end position="408"/>
    </location>
</feature>
<feature type="transmembrane region" description="Helical" evidence="6">
    <location>
        <begin position="191"/>
        <end position="216"/>
    </location>
</feature>
<evidence type="ECO:0000256" key="1">
    <source>
        <dbReference type="ARBA" id="ARBA00004141"/>
    </source>
</evidence>
<keyword evidence="3 6" id="KW-1133">Transmembrane helix</keyword>
<feature type="transmembrane region" description="Helical" evidence="6">
    <location>
        <begin position="158"/>
        <end position="179"/>
    </location>
</feature>
<protein>
    <recommendedName>
        <fullName evidence="7">O-antigen ligase-related domain-containing protein</fullName>
    </recommendedName>
</protein>
<evidence type="ECO:0000256" key="3">
    <source>
        <dbReference type="ARBA" id="ARBA00022989"/>
    </source>
</evidence>
<organism evidence="8 9">
    <name type="scientific">Nakamurella endophytica</name>
    <dbReference type="NCBI Taxonomy" id="1748367"/>
    <lineage>
        <taxon>Bacteria</taxon>
        <taxon>Bacillati</taxon>
        <taxon>Actinomycetota</taxon>
        <taxon>Actinomycetes</taxon>
        <taxon>Nakamurellales</taxon>
        <taxon>Nakamurellaceae</taxon>
        <taxon>Nakamurella</taxon>
    </lineage>
</organism>
<sequence length="408" mass="43347">MPAVIVSAAVGVFTYIPDFLAPRSTTWVAGVLFTLLFVMILALYRRPPRWPAVTISLALFWVVVFVGGVRYGTGLDYTETAFTLAMVASLSAVVSTFDRRDVGILVGGILVVCGIQLAFAVAETFLGLSAPRGYGTRSGSTFDVNELLPWTGRAPGTFGHAIPLGLFMAVAALLVLFHLRRLRLSVRIGMAALFVLGLMLSGTRSALLSVVIALLFGLCSSRLTRHYLAWRLATCLAALGFGVFSGVSELVSSLGLEGTGSLDHRLAALDALDKLFGRSVPELLFGSGAGSISRLFDLGLLQTDNFTAVDNQWVTLFALGGFVGVGCVVGALVASFRGIPPTVRPALISMFLMFFSFDLFDRLSTLVLFVAILGCGSLGRWRAEEEDRRPAPGAAGSPEVPVGGTRGR</sequence>
<evidence type="ECO:0000256" key="4">
    <source>
        <dbReference type="ARBA" id="ARBA00023136"/>
    </source>
</evidence>
<dbReference type="PANTHER" id="PTHR37422">
    <property type="entry name" value="TEICHURONIC ACID BIOSYNTHESIS PROTEIN TUAE"/>
    <property type="match status" value="1"/>
</dbReference>
<keyword evidence="2 6" id="KW-0812">Transmembrane</keyword>
<evidence type="ECO:0000313" key="9">
    <source>
        <dbReference type="Proteomes" id="UP000655208"/>
    </source>
</evidence>
<dbReference type="InterPro" id="IPR051533">
    <property type="entry name" value="WaaL-like"/>
</dbReference>
<evidence type="ECO:0000313" key="8">
    <source>
        <dbReference type="EMBL" id="GGL87379.1"/>
    </source>
</evidence>
<dbReference type="PANTHER" id="PTHR37422:SF13">
    <property type="entry name" value="LIPOPOLYSACCHARIDE BIOSYNTHESIS PROTEIN PA4999-RELATED"/>
    <property type="match status" value="1"/>
</dbReference>
<evidence type="ECO:0000259" key="7">
    <source>
        <dbReference type="Pfam" id="PF04932"/>
    </source>
</evidence>
<dbReference type="RefSeq" id="WP_188939776.1">
    <property type="nucleotide sequence ID" value="NZ_BMNA01000001.1"/>
</dbReference>
<reference evidence="8" key="2">
    <citation type="submission" date="2020-09" db="EMBL/GenBank/DDBJ databases">
        <authorList>
            <person name="Sun Q."/>
            <person name="Zhou Y."/>
        </authorList>
    </citation>
    <scope>NUCLEOTIDE SEQUENCE</scope>
    <source>
        <strain evidence="8">CGMCC 4.7308</strain>
    </source>
</reference>
<name>A0A917SMP5_9ACTN</name>